<keyword evidence="2" id="KW-1185">Reference proteome</keyword>
<proteinExistence type="predicted"/>
<gene>
    <name evidence="1" type="ORF">Pint_11602</name>
</gene>
<sequence>MAVEARHIDLFPSQLISHRDFVKSNQVGNNLCNTQMDFYLPFAESLPCVEPLLPADSGLTYNLNQTNHPPRKRPRENTNNCNSIYDLEASLSQKSKLSSFSSFLDEDIAFHFQQQQQEIDCHIAHHVESVRLELEERRKSQSRMILSAIQEAVLKKLREKDEEIQRMGKLNWVLQERVRSLYVENQIWRDLAQSNEATANSLRSNLEQVLQAHISTEDHRHATAAAEDDAESSCGSSDSAAVGSTNGRIMMCRRCGEKETSVLVLPCKHLCLCTVCGSSLLGSCPVCDSIMDGSLHVNMSS</sequence>
<dbReference type="Proteomes" id="UP001163603">
    <property type="component" value="Chromosome 12"/>
</dbReference>
<name>A0ACC0XH91_9ROSI</name>
<organism evidence="1 2">
    <name type="scientific">Pistacia integerrima</name>
    <dbReference type="NCBI Taxonomy" id="434235"/>
    <lineage>
        <taxon>Eukaryota</taxon>
        <taxon>Viridiplantae</taxon>
        <taxon>Streptophyta</taxon>
        <taxon>Embryophyta</taxon>
        <taxon>Tracheophyta</taxon>
        <taxon>Spermatophyta</taxon>
        <taxon>Magnoliopsida</taxon>
        <taxon>eudicotyledons</taxon>
        <taxon>Gunneridae</taxon>
        <taxon>Pentapetalae</taxon>
        <taxon>rosids</taxon>
        <taxon>malvids</taxon>
        <taxon>Sapindales</taxon>
        <taxon>Anacardiaceae</taxon>
        <taxon>Pistacia</taxon>
    </lineage>
</organism>
<comment type="caution">
    <text evidence="1">The sequence shown here is derived from an EMBL/GenBank/DDBJ whole genome shotgun (WGS) entry which is preliminary data.</text>
</comment>
<accession>A0ACC0XH91</accession>
<reference evidence="2" key="1">
    <citation type="journal article" date="2023" name="G3 (Bethesda)">
        <title>Genome assembly and association tests identify interacting loci associated with vigor, precocity, and sex in interspecific pistachio rootstocks.</title>
        <authorList>
            <person name="Palmer W."/>
            <person name="Jacygrad E."/>
            <person name="Sagayaradj S."/>
            <person name="Cavanaugh K."/>
            <person name="Han R."/>
            <person name="Bertier L."/>
            <person name="Beede B."/>
            <person name="Kafkas S."/>
            <person name="Golino D."/>
            <person name="Preece J."/>
            <person name="Michelmore R."/>
        </authorList>
    </citation>
    <scope>NUCLEOTIDE SEQUENCE [LARGE SCALE GENOMIC DNA]</scope>
</reference>
<evidence type="ECO:0000313" key="1">
    <source>
        <dbReference type="EMBL" id="KAJ0017664.1"/>
    </source>
</evidence>
<dbReference type="EMBL" id="CM047747">
    <property type="protein sequence ID" value="KAJ0017664.1"/>
    <property type="molecule type" value="Genomic_DNA"/>
</dbReference>
<evidence type="ECO:0000313" key="2">
    <source>
        <dbReference type="Proteomes" id="UP001163603"/>
    </source>
</evidence>
<protein>
    <submittedName>
        <fullName evidence="1">Uncharacterized protein</fullName>
    </submittedName>
</protein>